<protein>
    <submittedName>
        <fullName evidence="2">Uncharacterized protein</fullName>
    </submittedName>
</protein>
<keyword evidence="1" id="KW-1133">Transmembrane helix</keyword>
<feature type="transmembrane region" description="Helical" evidence="1">
    <location>
        <begin position="25"/>
        <end position="43"/>
    </location>
</feature>
<reference evidence="2" key="1">
    <citation type="journal article" date="2014" name="Front. Microbiol.">
        <title>High frequency of phylogenetically diverse reductive dehalogenase-homologous genes in deep subseafloor sedimentary metagenomes.</title>
        <authorList>
            <person name="Kawai M."/>
            <person name="Futagami T."/>
            <person name="Toyoda A."/>
            <person name="Takaki Y."/>
            <person name="Nishi S."/>
            <person name="Hori S."/>
            <person name="Arai W."/>
            <person name="Tsubouchi T."/>
            <person name="Morono Y."/>
            <person name="Uchiyama I."/>
            <person name="Ito T."/>
            <person name="Fujiyama A."/>
            <person name="Inagaki F."/>
            <person name="Takami H."/>
        </authorList>
    </citation>
    <scope>NUCLEOTIDE SEQUENCE</scope>
    <source>
        <strain evidence="2">Expedition CK06-06</strain>
    </source>
</reference>
<gene>
    <name evidence="2" type="ORF">S03H2_72693</name>
</gene>
<dbReference type="AlphaFoldDB" id="X1LDS2"/>
<sequence length="48" mass="5299">SSSYTLVKSVIWTVLIFILVPKELFSIKLLGLGSVGLAFIILIDHQLI</sequence>
<organism evidence="2">
    <name type="scientific">marine sediment metagenome</name>
    <dbReference type="NCBI Taxonomy" id="412755"/>
    <lineage>
        <taxon>unclassified sequences</taxon>
        <taxon>metagenomes</taxon>
        <taxon>ecological metagenomes</taxon>
    </lineage>
</organism>
<keyword evidence="1" id="KW-0812">Transmembrane</keyword>
<accession>X1LDS2</accession>
<feature type="non-terminal residue" evidence="2">
    <location>
        <position position="48"/>
    </location>
</feature>
<keyword evidence="1" id="KW-0472">Membrane</keyword>
<feature type="non-terminal residue" evidence="2">
    <location>
        <position position="1"/>
    </location>
</feature>
<comment type="caution">
    <text evidence="2">The sequence shown here is derived from an EMBL/GenBank/DDBJ whole genome shotgun (WGS) entry which is preliminary data.</text>
</comment>
<evidence type="ECO:0000313" key="2">
    <source>
        <dbReference type="EMBL" id="GAH92298.1"/>
    </source>
</evidence>
<dbReference type="EMBL" id="BARU01049321">
    <property type="protein sequence ID" value="GAH92298.1"/>
    <property type="molecule type" value="Genomic_DNA"/>
</dbReference>
<proteinExistence type="predicted"/>
<evidence type="ECO:0000256" key="1">
    <source>
        <dbReference type="SAM" id="Phobius"/>
    </source>
</evidence>
<name>X1LDS2_9ZZZZ</name>